<protein>
    <submittedName>
        <fullName evidence="1">Uncharacterized protein</fullName>
    </submittedName>
</protein>
<keyword evidence="2" id="KW-1185">Reference proteome</keyword>
<gene>
    <name evidence="1" type="ORF">AAFF_G00148410</name>
</gene>
<evidence type="ECO:0000313" key="2">
    <source>
        <dbReference type="Proteomes" id="UP001221898"/>
    </source>
</evidence>
<name>A0AAD7RPS7_9TELE</name>
<sequence>MKPQSIFRGDRCHVTSHGLCQADEPPVLSVLRKRGYKLRTGRTTGRNLLSLLADGGGEFTLRNERVPLGPGTALKGGAPEGLASNNNLAKDKLNQKMEANKANCTTCMVTFKEKDKKLNEVQKNKEITEEQCMF</sequence>
<dbReference type="Proteomes" id="UP001221898">
    <property type="component" value="Unassembled WGS sequence"/>
</dbReference>
<comment type="caution">
    <text evidence="1">The sequence shown here is derived from an EMBL/GenBank/DDBJ whole genome shotgun (WGS) entry which is preliminary data.</text>
</comment>
<dbReference type="AlphaFoldDB" id="A0AAD7RPS7"/>
<proteinExistence type="predicted"/>
<organism evidence="1 2">
    <name type="scientific">Aldrovandia affinis</name>
    <dbReference type="NCBI Taxonomy" id="143900"/>
    <lineage>
        <taxon>Eukaryota</taxon>
        <taxon>Metazoa</taxon>
        <taxon>Chordata</taxon>
        <taxon>Craniata</taxon>
        <taxon>Vertebrata</taxon>
        <taxon>Euteleostomi</taxon>
        <taxon>Actinopterygii</taxon>
        <taxon>Neopterygii</taxon>
        <taxon>Teleostei</taxon>
        <taxon>Notacanthiformes</taxon>
        <taxon>Halosauridae</taxon>
        <taxon>Aldrovandia</taxon>
    </lineage>
</organism>
<evidence type="ECO:0000313" key="1">
    <source>
        <dbReference type="EMBL" id="KAJ8387907.1"/>
    </source>
</evidence>
<dbReference type="EMBL" id="JAINUG010000203">
    <property type="protein sequence ID" value="KAJ8387907.1"/>
    <property type="molecule type" value="Genomic_DNA"/>
</dbReference>
<reference evidence="1" key="1">
    <citation type="journal article" date="2023" name="Science">
        <title>Genome structures resolve the early diversification of teleost fishes.</title>
        <authorList>
            <person name="Parey E."/>
            <person name="Louis A."/>
            <person name="Montfort J."/>
            <person name="Bouchez O."/>
            <person name="Roques C."/>
            <person name="Iampietro C."/>
            <person name="Lluch J."/>
            <person name="Castinel A."/>
            <person name="Donnadieu C."/>
            <person name="Desvignes T."/>
            <person name="Floi Bucao C."/>
            <person name="Jouanno E."/>
            <person name="Wen M."/>
            <person name="Mejri S."/>
            <person name="Dirks R."/>
            <person name="Jansen H."/>
            <person name="Henkel C."/>
            <person name="Chen W.J."/>
            <person name="Zahm M."/>
            <person name="Cabau C."/>
            <person name="Klopp C."/>
            <person name="Thompson A.W."/>
            <person name="Robinson-Rechavi M."/>
            <person name="Braasch I."/>
            <person name="Lecointre G."/>
            <person name="Bobe J."/>
            <person name="Postlethwait J.H."/>
            <person name="Berthelot C."/>
            <person name="Roest Crollius H."/>
            <person name="Guiguen Y."/>
        </authorList>
    </citation>
    <scope>NUCLEOTIDE SEQUENCE</scope>
    <source>
        <strain evidence="1">NC1722</strain>
    </source>
</reference>
<accession>A0AAD7RPS7</accession>